<protein>
    <submittedName>
        <fullName evidence="2">Uncharacterized protein</fullName>
    </submittedName>
</protein>
<dbReference type="EMBL" id="LGGP01000381">
    <property type="protein sequence ID" value="KUK78384.1"/>
    <property type="molecule type" value="Genomic_DNA"/>
</dbReference>
<reference evidence="3" key="1">
    <citation type="journal article" date="2015" name="MBio">
        <title>Genome-Resolved Metagenomic Analysis Reveals Roles for Candidate Phyla and Other Microbial Community Members in Biogeochemical Transformations in Oil Reservoirs.</title>
        <authorList>
            <person name="Hu P."/>
            <person name="Tom L."/>
            <person name="Singh A."/>
            <person name="Thomas B.C."/>
            <person name="Baker B.J."/>
            <person name="Piceno Y.M."/>
            <person name="Andersen G.L."/>
            <person name="Banfield J.F."/>
        </authorList>
    </citation>
    <scope>NUCLEOTIDE SEQUENCE [LARGE SCALE GENOMIC DNA]</scope>
</reference>
<accession>A0A117M106</accession>
<dbReference type="Proteomes" id="UP000054092">
    <property type="component" value="Unassembled WGS sequence"/>
</dbReference>
<dbReference type="PATRIC" id="fig|1184387.3.peg.150"/>
<comment type="caution">
    <text evidence="2">The sequence shown here is derived from an EMBL/GenBank/DDBJ whole genome shotgun (WGS) entry which is preliminary data.</text>
</comment>
<evidence type="ECO:0000256" key="1">
    <source>
        <dbReference type="SAM" id="MobiDB-lite"/>
    </source>
</evidence>
<gene>
    <name evidence="2" type="ORF">XD94_1742</name>
</gene>
<sequence length="89" mass="9962">MPVTFGGQSLLRKGQSRLRRGQSGLRRAEEPSLGTGYIVRVRKIGLIEAGYRDLVRKSRSRASSSRDDCLFLLHVILMIQARIAIFGAF</sequence>
<evidence type="ECO:0000313" key="2">
    <source>
        <dbReference type="EMBL" id="KUK78384.1"/>
    </source>
</evidence>
<dbReference type="AlphaFoldDB" id="A0A117M106"/>
<evidence type="ECO:0000313" key="3">
    <source>
        <dbReference type="Proteomes" id="UP000054092"/>
    </source>
</evidence>
<name>A0A117M106_9BACT</name>
<organism evidence="2 3">
    <name type="scientific">Mesotoga prima</name>
    <dbReference type="NCBI Taxonomy" id="1184387"/>
    <lineage>
        <taxon>Bacteria</taxon>
        <taxon>Thermotogati</taxon>
        <taxon>Thermotogota</taxon>
        <taxon>Thermotogae</taxon>
        <taxon>Kosmotogales</taxon>
        <taxon>Kosmotogaceae</taxon>
        <taxon>Mesotoga</taxon>
    </lineage>
</organism>
<proteinExistence type="predicted"/>
<feature type="region of interest" description="Disordered" evidence="1">
    <location>
        <begin position="1"/>
        <end position="27"/>
    </location>
</feature>